<organism evidence="2 3">
    <name type="scientific">Pyricularia oryzae</name>
    <name type="common">Rice blast fungus</name>
    <name type="synonym">Magnaporthe oryzae</name>
    <dbReference type="NCBI Taxonomy" id="318829"/>
    <lineage>
        <taxon>Eukaryota</taxon>
        <taxon>Fungi</taxon>
        <taxon>Dikarya</taxon>
        <taxon>Ascomycota</taxon>
        <taxon>Pezizomycotina</taxon>
        <taxon>Sordariomycetes</taxon>
        <taxon>Sordariomycetidae</taxon>
        <taxon>Magnaporthales</taxon>
        <taxon>Pyriculariaceae</taxon>
        <taxon>Pyricularia</taxon>
    </lineage>
</organism>
<dbReference type="AlphaFoldDB" id="A0A4P7NB79"/>
<proteinExistence type="predicted"/>
<dbReference type="Proteomes" id="UP000294847">
    <property type="component" value="Chromosome 3"/>
</dbReference>
<reference evidence="2 3" key="1">
    <citation type="journal article" date="2019" name="Mol. Biol. Evol.">
        <title>Blast fungal genomes show frequent chromosomal changes, gene gains and losses, and effector gene turnover.</title>
        <authorList>
            <person name="Gomez Luciano L.B."/>
            <person name="Jason Tsai I."/>
            <person name="Chuma I."/>
            <person name="Tosa Y."/>
            <person name="Chen Y.H."/>
            <person name="Li J.Y."/>
            <person name="Li M.Y."/>
            <person name="Jade Lu M.Y."/>
            <person name="Nakayashiki H."/>
            <person name="Li W.H."/>
        </authorList>
    </citation>
    <scope>NUCLEOTIDE SEQUENCE [LARGE SCALE GENOMIC DNA]</scope>
    <source>
        <strain evidence="2">MZ5-1-6</strain>
    </source>
</reference>
<evidence type="ECO:0000256" key="1">
    <source>
        <dbReference type="SAM" id="MobiDB-lite"/>
    </source>
</evidence>
<evidence type="ECO:0000313" key="3">
    <source>
        <dbReference type="Proteomes" id="UP000294847"/>
    </source>
</evidence>
<gene>
    <name evidence="2" type="ORF">PoMZ_04814</name>
</gene>
<accession>A0A4P7NB79</accession>
<feature type="region of interest" description="Disordered" evidence="1">
    <location>
        <begin position="82"/>
        <end position="103"/>
    </location>
</feature>
<protein>
    <submittedName>
        <fullName evidence="2">Uncharacterized protein</fullName>
    </submittedName>
</protein>
<dbReference type="EMBL" id="CP034206">
    <property type="protein sequence ID" value="QBZ59849.1"/>
    <property type="molecule type" value="Genomic_DNA"/>
</dbReference>
<sequence>MFCAEPDAEYPHRESLQKRKRSLSPIFGVGALISDTTTSSQLRKWRNWAKPWRLARVAARPTQGDSSCSSSEQLSHTHIQHLISPMHLLRREQRENPGRLLSH</sequence>
<name>A0A4P7NB79_PYROR</name>
<evidence type="ECO:0000313" key="2">
    <source>
        <dbReference type="EMBL" id="QBZ59849.1"/>
    </source>
</evidence>